<dbReference type="Gene3D" id="3.30.450.40">
    <property type="match status" value="1"/>
</dbReference>
<evidence type="ECO:0000256" key="1">
    <source>
        <dbReference type="ARBA" id="ARBA00023015"/>
    </source>
</evidence>
<sequence length="263" mass="30496">MEYMFHYMEQRESKMNKTVVKTMEILKLFIDHERLTLQEMVELLQMPKTSVYRMAQSLVELGFLHKTNDYYQLGLTLLSFGMLVAERLDLRQIALPIMQQLKEDTKEAVNLVIRDGDEAIYIEKVDTSEPVRVYTKVGRRAPLYAGACPRILLTFMERDEQQRYIDRVQLVKIAKNTIVQRDTLRDRIEQDRKRQYTVSYSELEDYSAAIAVPIFNHEGKAAAGLSVAGPEHRFSPEAIERMVPMLKQAAQQISTQLGFSRKG</sequence>
<evidence type="ECO:0000256" key="3">
    <source>
        <dbReference type="ARBA" id="ARBA00023163"/>
    </source>
</evidence>
<dbReference type="GO" id="GO:0003677">
    <property type="term" value="F:DNA binding"/>
    <property type="evidence" value="ECO:0007669"/>
    <property type="project" value="UniProtKB-KW"/>
</dbReference>
<dbReference type="SUPFAM" id="SSF55781">
    <property type="entry name" value="GAF domain-like"/>
    <property type="match status" value="1"/>
</dbReference>
<dbReference type="Pfam" id="PF01614">
    <property type="entry name" value="IclR_C"/>
    <property type="match status" value="1"/>
</dbReference>
<organism evidence="6 7">
    <name type="scientific">Saccharococcus caldoxylosilyticus</name>
    <dbReference type="NCBI Taxonomy" id="81408"/>
    <lineage>
        <taxon>Bacteria</taxon>
        <taxon>Bacillati</taxon>
        <taxon>Bacillota</taxon>
        <taxon>Bacilli</taxon>
        <taxon>Bacillales</taxon>
        <taxon>Anoxybacillaceae</taxon>
        <taxon>Saccharococcus</taxon>
    </lineage>
</organism>
<dbReference type="InterPro" id="IPR036388">
    <property type="entry name" value="WH-like_DNA-bd_sf"/>
</dbReference>
<dbReference type="Gene3D" id="1.10.10.10">
    <property type="entry name" value="Winged helix-like DNA-binding domain superfamily/Winged helix DNA-binding domain"/>
    <property type="match status" value="1"/>
</dbReference>
<dbReference type="InterPro" id="IPR005471">
    <property type="entry name" value="Tscrpt_reg_IclR_N"/>
</dbReference>
<reference evidence="6 7" key="1">
    <citation type="submission" date="2016-01" db="EMBL/GenBank/DDBJ databases">
        <title>Draft Genome Sequences of Seven Thermophilic Sporeformers Isolated from Foods.</title>
        <authorList>
            <person name="Berendsen E.M."/>
            <person name="Wells-Bennik M.H."/>
            <person name="Krawcyk A.O."/>
            <person name="De Jong A."/>
            <person name="Holsappel S."/>
            <person name="Eijlander R.T."/>
            <person name="Kuipers O.P."/>
        </authorList>
    </citation>
    <scope>NUCLEOTIDE SEQUENCE [LARGE SCALE GENOMIC DNA]</scope>
    <source>
        <strain evidence="6 7">B4119</strain>
    </source>
</reference>
<accession>A0A150LU12</accession>
<dbReference type="PANTHER" id="PTHR30136">
    <property type="entry name" value="HELIX-TURN-HELIX TRANSCRIPTIONAL REGULATOR, ICLR FAMILY"/>
    <property type="match status" value="1"/>
</dbReference>
<feature type="domain" description="HTH iclR-type" evidence="4">
    <location>
        <begin position="16"/>
        <end position="75"/>
    </location>
</feature>
<keyword evidence="1" id="KW-0805">Transcription regulation</keyword>
<dbReference type="GO" id="GO:0003700">
    <property type="term" value="F:DNA-binding transcription factor activity"/>
    <property type="evidence" value="ECO:0007669"/>
    <property type="project" value="TreeGrafter"/>
</dbReference>
<dbReference type="InterPro" id="IPR014757">
    <property type="entry name" value="Tscrpt_reg_IclR_C"/>
</dbReference>
<dbReference type="PATRIC" id="fig|81408.3.peg.3187"/>
<evidence type="ECO:0000259" key="5">
    <source>
        <dbReference type="PROSITE" id="PS51078"/>
    </source>
</evidence>
<dbReference type="GO" id="GO:0045892">
    <property type="term" value="P:negative regulation of DNA-templated transcription"/>
    <property type="evidence" value="ECO:0007669"/>
    <property type="project" value="TreeGrafter"/>
</dbReference>
<dbReference type="SUPFAM" id="SSF46785">
    <property type="entry name" value="Winged helix' DNA-binding domain"/>
    <property type="match status" value="1"/>
</dbReference>
<dbReference type="InterPro" id="IPR050707">
    <property type="entry name" value="HTH_MetabolicPath_Reg"/>
</dbReference>
<proteinExistence type="predicted"/>
<dbReference type="InterPro" id="IPR036390">
    <property type="entry name" value="WH_DNA-bd_sf"/>
</dbReference>
<evidence type="ECO:0000256" key="2">
    <source>
        <dbReference type="ARBA" id="ARBA00023125"/>
    </source>
</evidence>
<dbReference type="Proteomes" id="UP000075455">
    <property type="component" value="Unassembled WGS sequence"/>
</dbReference>
<evidence type="ECO:0000313" key="7">
    <source>
        <dbReference type="Proteomes" id="UP000075455"/>
    </source>
</evidence>
<keyword evidence="3" id="KW-0804">Transcription</keyword>
<name>A0A150LU12_9BACL</name>
<dbReference type="EMBL" id="LQYS01000037">
    <property type="protein sequence ID" value="KYD15730.1"/>
    <property type="molecule type" value="Genomic_DNA"/>
</dbReference>
<dbReference type="InterPro" id="IPR029016">
    <property type="entry name" value="GAF-like_dom_sf"/>
</dbReference>
<dbReference type="SMART" id="SM00346">
    <property type="entry name" value="HTH_ICLR"/>
    <property type="match status" value="1"/>
</dbReference>
<dbReference type="PROSITE" id="PS51077">
    <property type="entry name" value="HTH_ICLR"/>
    <property type="match status" value="1"/>
</dbReference>
<dbReference type="PROSITE" id="PS51078">
    <property type="entry name" value="ICLR_ED"/>
    <property type="match status" value="1"/>
</dbReference>
<dbReference type="eggNOG" id="COG1414">
    <property type="taxonomic scope" value="Bacteria"/>
</dbReference>
<evidence type="ECO:0000259" key="4">
    <source>
        <dbReference type="PROSITE" id="PS51077"/>
    </source>
</evidence>
<dbReference type="STRING" id="81408.B4119_2158"/>
<feature type="domain" description="IclR-ED" evidence="5">
    <location>
        <begin position="76"/>
        <end position="259"/>
    </location>
</feature>
<gene>
    <name evidence="6" type="ORF">B4119_2158</name>
</gene>
<dbReference type="PANTHER" id="PTHR30136:SF24">
    <property type="entry name" value="HTH-TYPE TRANSCRIPTIONAL REPRESSOR ALLR"/>
    <property type="match status" value="1"/>
</dbReference>
<comment type="caution">
    <text evidence="6">The sequence shown here is derived from an EMBL/GenBank/DDBJ whole genome shotgun (WGS) entry which is preliminary data.</text>
</comment>
<evidence type="ECO:0000313" key="6">
    <source>
        <dbReference type="EMBL" id="KYD15730.1"/>
    </source>
</evidence>
<dbReference type="AlphaFoldDB" id="A0A150LU12"/>
<keyword evidence="2" id="KW-0238">DNA-binding</keyword>
<protein>
    <recommendedName>
        <fullName evidence="8">HTH iclR-type domain-containing protein</fullName>
    </recommendedName>
</protein>
<dbReference type="Pfam" id="PF09339">
    <property type="entry name" value="HTH_IclR"/>
    <property type="match status" value="1"/>
</dbReference>
<evidence type="ECO:0008006" key="8">
    <source>
        <dbReference type="Google" id="ProtNLM"/>
    </source>
</evidence>